<dbReference type="OrthoDB" id="6373080at2759"/>
<proteinExistence type="predicted"/>
<accession>A0A5N5SHY0</accession>
<evidence type="ECO:0000256" key="4">
    <source>
        <dbReference type="ARBA" id="ARBA00023136"/>
    </source>
</evidence>
<dbReference type="PANTHER" id="PTHR31395">
    <property type="entry name" value="SHISA"/>
    <property type="match status" value="1"/>
</dbReference>
<dbReference type="EMBL" id="SEYY01024899">
    <property type="protein sequence ID" value="KAB7493805.1"/>
    <property type="molecule type" value="Genomic_DNA"/>
</dbReference>
<feature type="compositionally biased region" description="Pro residues" evidence="5">
    <location>
        <begin position="174"/>
        <end position="190"/>
    </location>
</feature>
<comment type="subcellular location">
    <subcellularLocation>
        <location evidence="1">Membrane</location>
    </subcellularLocation>
</comment>
<gene>
    <name evidence="9" type="primary">Shisa4</name>
    <name evidence="9" type="ORF">Anas_09798</name>
</gene>
<dbReference type="InterPro" id="IPR053891">
    <property type="entry name" value="Shisa_N"/>
</dbReference>
<feature type="transmembrane region" description="Helical" evidence="6">
    <location>
        <begin position="80"/>
        <end position="108"/>
    </location>
</feature>
<keyword evidence="4 6" id="KW-0472">Membrane</keyword>
<evidence type="ECO:0000256" key="1">
    <source>
        <dbReference type="ARBA" id="ARBA00004370"/>
    </source>
</evidence>
<evidence type="ECO:0000313" key="9">
    <source>
        <dbReference type="EMBL" id="KAB7493805.1"/>
    </source>
</evidence>
<feature type="domain" description="Shisa N-terminal" evidence="8">
    <location>
        <begin position="33"/>
        <end position="62"/>
    </location>
</feature>
<keyword evidence="10" id="KW-1185">Reference proteome</keyword>
<keyword evidence="2 6" id="KW-0812">Transmembrane</keyword>
<dbReference type="Pfam" id="PF13908">
    <property type="entry name" value="Shisa_N"/>
    <property type="match status" value="1"/>
</dbReference>
<dbReference type="AlphaFoldDB" id="A0A5N5SHY0"/>
<feature type="signal peptide" evidence="7">
    <location>
        <begin position="1"/>
        <end position="21"/>
    </location>
</feature>
<dbReference type="PANTHER" id="PTHR31395:SF11">
    <property type="entry name" value="PROTEIN SHISA-LIKE-1"/>
    <property type="match status" value="1"/>
</dbReference>
<feature type="region of interest" description="Disordered" evidence="5">
    <location>
        <begin position="127"/>
        <end position="201"/>
    </location>
</feature>
<evidence type="ECO:0000256" key="6">
    <source>
        <dbReference type="SAM" id="Phobius"/>
    </source>
</evidence>
<reference evidence="9 10" key="1">
    <citation type="journal article" date="2019" name="PLoS Biol.">
        <title>Sex chromosomes control vertical transmission of feminizing Wolbachia symbionts in an isopod.</title>
        <authorList>
            <person name="Becking T."/>
            <person name="Chebbi M.A."/>
            <person name="Giraud I."/>
            <person name="Moumen B."/>
            <person name="Laverre T."/>
            <person name="Caubet Y."/>
            <person name="Peccoud J."/>
            <person name="Gilbert C."/>
            <person name="Cordaux R."/>
        </authorList>
    </citation>
    <scope>NUCLEOTIDE SEQUENCE [LARGE SCALE GENOMIC DNA]</scope>
    <source>
        <strain evidence="9">ANa2</strain>
        <tissue evidence="9">Whole body excluding digestive tract and cuticle</tissue>
    </source>
</reference>
<evidence type="ECO:0000256" key="3">
    <source>
        <dbReference type="ARBA" id="ARBA00022989"/>
    </source>
</evidence>
<dbReference type="InterPro" id="IPR026910">
    <property type="entry name" value="Shisa"/>
</dbReference>
<feature type="chain" id="PRO_5024288598" evidence="7">
    <location>
        <begin position="22"/>
        <end position="201"/>
    </location>
</feature>
<evidence type="ECO:0000259" key="8">
    <source>
        <dbReference type="Pfam" id="PF13908"/>
    </source>
</evidence>
<keyword evidence="7" id="KW-0732">Signal</keyword>
<evidence type="ECO:0000256" key="2">
    <source>
        <dbReference type="ARBA" id="ARBA00022692"/>
    </source>
</evidence>
<keyword evidence="3 6" id="KW-1133">Transmembrane helix</keyword>
<comment type="caution">
    <text evidence="9">The sequence shown here is derived from an EMBL/GenBank/DDBJ whole genome shotgun (WGS) entry which is preliminary data.</text>
</comment>
<dbReference type="Proteomes" id="UP000326759">
    <property type="component" value="Unassembled WGS sequence"/>
</dbReference>
<sequence length="201" mass="21939">MKAVLAVLILSLACIINESNGYQCEEENFLGFTKYKQCPGPGDPENYKFCCGTKERRYCCDNFLNLDEEDLEEFAKSLPAIIGTIIAVAFGLIVICIVCCCCCPFCLLHKRRTRGAVHNPAPVQAQLQPMMNAPPPQQTYGPPQPAPYPQAPYPTAAYPPPGAAPPAGFAPVPSSAPYPTQPVADQPPPYVEKQMPYNPNY</sequence>
<evidence type="ECO:0000256" key="7">
    <source>
        <dbReference type="SAM" id="SignalP"/>
    </source>
</evidence>
<protein>
    <submittedName>
        <fullName evidence="9">Protein shisa-4</fullName>
    </submittedName>
</protein>
<feature type="compositionally biased region" description="Pro residues" evidence="5">
    <location>
        <begin position="132"/>
        <end position="164"/>
    </location>
</feature>
<evidence type="ECO:0000313" key="10">
    <source>
        <dbReference type="Proteomes" id="UP000326759"/>
    </source>
</evidence>
<name>A0A5N5SHY0_9CRUS</name>
<dbReference type="GO" id="GO:0016020">
    <property type="term" value="C:membrane"/>
    <property type="evidence" value="ECO:0007669"/>
    <property type="project" value="UniProtKB-SubCell"/>
</dbReference>
<evidence type="ECO:0000256" key="5">
    <source>
        <dbReference type="SAM" id="MobiDB-lite"/>
    </source>
</evidence>
<organism evidence="9 10">
    <name type="scientific">Armadillidium nasatum</name>
    <dbReference type="NCBI Taxonomy" id="96803"/>
    <lineage>
        <taxon>Eukaryota</taxon>
        <taxon>Metazoa</taxon>
        <taxon>Ecdysozoa</taxon>
        <taxon>Arthropoda</taxon>
        <taxon>Crustacea</taxon>
        <taxon>Multicrustacea</taxon>
        <taxon>Malacostraca</taxon>
        <taxon>Eumalacostraca</taxon>
        <taxon>Peracarida</taxon>
        <taxon>Isopoda</taxon>
        <taxon>Oniscidea</taxon>
        <taxon>Crinocheta</taxon>
        <taxon>Armadillidiidae</taxon>
        <taxon>Armadillidium</taxon>
    </lineage>
</organism>